<dbReference type="EMBL" id="CAEY01000677">
    <property type="status" value="NOT_ANNOTATED_CDS"/>
    <property type="molecule type" value="Genomic_DNA"/>
</dbReference>
<dbReference type="AlphaFoldDB" id="T1KXA3"/>
<feature type="domain" description="CHCH" evidence="6">
    <location>
        <begin position="28"/>
        <end position="62"/>
    </location>
</feature>
<reference evidence="7" key="2">
    <citation type="submission" date="2015-06" db="UniProtKB">
        <authorList>
            <consortium name="EnsemblMetazoa"/>
        </authorList>
    </citation>
    <scope>IDENTIFICATION</scope>
</reference>
<evidence type="ECO:0000313" key="7">
    <source>
        <dbReference type="EnsemblMetazoa" id="tetur25g01670.1"/>
    </source>
</evidence>
<evidence type="ECO:0000256" key="5">
    <source>
        <dbReference type="SAM" id="MobiDB-lite"/>
    </source>
</evidence>
<protein>
    <recommendedName>
        <fullName evidence="6">CHCH domain-containing protein</fullName>
    </recommendedName>
</protein>
<sequence length="93" mass="10455">MSVPFGSGRAIPKAPDKGSFPLDHDKVCHKSLIAYLKCLRKKDSVTLECRDEIKSYLQCRMENGLMSPEDWQKLGFTEKDGHQQSITPGSTKN</sequence>
<dbReference type="InterPro" id="IPR051383">
    <property type="entry name" value="COX19"/>
</dbReference>
<comment type="similarity">
    <text evidence="4">Belongs to the COX19 family.</text>
</comment>
<dbReference type="EnsemblMetazoa" id="tetur25g01670.1">
    <property type="protein sequence ID" value="tetur25g01670.1"/>
    <property type="gene ID" value="tetur25g01670"/>
</dbReference>
<dbReference type="GO" id="GO:0005758">
    <property type="term" value="C:mitochondrial intermembrane space"/>
    <property type="evidence" value="ECO:0007669"/>
    <property type="project" value="TreeGrafter"/>
</dbReference>
<dbReference type="STRING" id="32264.T1KXA3"/>
<dbReference type="Pfam" id="PF06747">
    <property type="entry name" value="CHCH"/>
    <property type="match status" value="1"/>
</dbReference>
<dbReference type="eggNOG" id="KOG3477">
    <property type="taxonomic scope" value="Eukaryota"/>
</dbReference>
<dbReference type="InterPro" id="IPR010625">
    <property type="entry name" value="CHCH"/>
</dbReference>
<proteinExistence type="inferred from homology"/>
<dbReference type="PROSITE" id="PS51808">
    <property type="entry name" value="CHCH"/>
    <property type="match status" value="1"/>
</dbReference>
<evidence type="ECO:0000259" key="6">
    <source>
        <dbReference type="Pfam" id="PF06747"/>
    </source>
</evidence>
<evidence type="ECO:0000256" key="4">
    <source>
        <dbReference type="ARBA" id="ARBA00038223"/>
    </source>
</evidence>
<dbReference type="GO" id="GO:0033617">
    <property type="term" value="P:mitochondrial respiratory chain complex IV assembly"/>
    <property type="evidence" value="ECO:0007669"/>
    <property type="project" value="TreeGrafter"/>
</dbReference>
<evidence type="ECO:0000313" key="8">
    <source>
        <dbReference type="Proteomes" id="UP000015104"/>
    </source>
</evidence>
<comment type="subcellular location">
    <subcellularLocation>
        <location evidence="1">Cytoplasm</location>
    </subcellularLocation>
</comment>
<keyword evidence="3" id="KW-1015">Disulfide bond</keyword>
<keyword evidence="2" id="KW-0963">Cytoplasm</keyword>
<evidence type="ECO:0000256" key="1">
    <source>
        <dbReference type="ARBA" id="ARBA00004496"/>
    </source>
</evidence>
<keyword evidence="8" id="KW-1185">Reference proteome</keyword>
<organism evidence="7 8">
    <name type="scientific">Tetranychus urticae</name>
    <name type="common">Two-spotted spider mite</name>
    <dbReference type="NCBI Taxonomy" id="32264"/>
    <lineage>
        <taxon>Eukaryota</taxon>
        <taxon>Metazoa</taxon>
        <taxon>Ecdysozoa</taxon>
        <taxon>Arthropoda</taxon>
        <taxon>Chelicerata</taxon>
        <taxon>Arachnida</taxon>
        <taxon>Acari</taxon>
        <taxon>Acariformes</taxon>
        <taxon>Trombidiformes</taxon>
        <taxon>Prostigmata</taxon>
        <taxon>Eleutherengona</taxon>
        <taxon>Raphignathae</taxon>
        <taxon>Tetranychoidea</taxon>
        <taxon>Tetranychidae</taxon>
        <taxon>Tetranychus</taxon>
    </lineage>
</organism>
<dbReference type="PANTHER" id="PTHR21107">
    <property type="entry name" value="CYTOCHROME C OXIDASE ASSEMBLY PROTEIN COX19"/>
    <property type="match status" value="1"/>
</dbReference>
<evidence type="ECO:0000256" key="2">
    <source>
        <dbReference type="ARBA" id="ARBA00022490"/>
    </source>
</evidence>
<dbReference type="Proteomes" id="UP000015104">
    <property type="component" value="Unassembled WGS sequence"/>
</dbReference>
<accession>T1KXA3</accession>
<feature type="region of interest" description="Disordered" evidence="5">
    <location>
        <begin position="1"/>
        <end position="20"/>
    </location>
</feature>
<dbReference type="PANTHER" id="PTHR21107:SF2">
    <property type="entry name" value="CYTOCHROME C OXIDASE ASSEMBLY PROTEIN COX19"/>
    <property type="match status" value="1"/>
</dbReference>
<dbReference type="HOGENOM" id="CLU_141947_2_1_1"/>
<name>T1KXA3_TETUR</name>
<reference evidence="8" key="1">
    <citation type="submission" date="2011-08" db="EMBL/GenBank/DDBJ databases">
        <authorList>
            <person name="Rombauts S."/>
        </authorList>
    </citation>
    <scope>NUCLEOTIDE SEQUENCE</scope>
    <source>
        <strain evidence="8">London</strain>
    </source>
</reference>
<evidence type="ECO:0000256" key="3">
    <source>
        <dbReference type="ARBA" id="ARBA00023157"/>
    </source>
</evidence>